<dbReference type="AlphaFoldDB" id="A0AAN7Q4X8"/>
<dbReference type="Proteomes" id="UP001345219">
    <property type="component" value="Chromosome 17"/>
</dbReference>
<evidence type="ECO:0000256" key="1">
    <source>
        <dbReference type="ARBA" id="ARBA00001971"/>
    </source>
</evidence>
<accession>A0AAN7Q4X8</accession>
<comment type="cofactor">
    <cofactor evidence="1 12">
        <name>heme</name>
        <dbReference type="ChEBI" id="CHEBI:30413"/>
    </cofactor>
</comment>
<keyword evidence="6 12" id="KW-0479">Metal-binding</keyword>
<keyword evidence="4 12" id="KW-0349">Heme</keyword>
<feature type="binding site" description="axial binding residue" evidence="12">
    <location>
        <position position="52"/>
    </location>
    <ligand>
        <name>heme</name>
        <dbReference type="ChEBI" id="CHEBI:30413"/>
    </ligand>
    <ligandPart>
        <name>Fe</name>
        <dbReference type="ChEBI" id="CHEBI:18248"/>
    </ligandPart>
</feature>
<dbReference type="GO" id="GO:0004497">
    <property type="term" value="F:monooxygenase activity"/>
    <property type="evidence" value="ECO:0007669"/>
    <property type="project" value="UniProtKB-KW"/>
</dbReference>
<dbReference type="GO" id="GO:0005506">
    <property type="term" value="F:iron ion binding"/>
    <property type="evidence" value="ECO:0007669"/>
    <property type="project" value="InterPro"/>
</dbReference>
<keyword evidence="10" id="KW-0503">Monooxygenase</keyword>
<evidence type="ECO:0000256" key="3">
    <source>
        <dbReference type="ARBA" id="ARBA00010617"/>
    </source>
</evidence>
<evidence type="ECO:0000313" key="14">
    <source>
        <dbReference type="Proteomes" id="UP001345219"/>
    </source>
</evidence>
<keyword evidence="9 12" id="KW-0408">Iron</keyword>
<evidence type="ECO:0000313" key="13">
    <source>
        <dbReference type="EMBL" id="KAK4759468.1"/>
    </source>
</evidence>
<keyword evidence="5" id="KW-0812">Transmembrane</keyword>
<evidence type="ECO:0008006" key="15">
    <source>
        <dbReference type="Google" id="ProtNLM"/>
    </source>
</evidence>
<dbReference type="InterPro" id="IPR050651">
    <property type="entry name" value="Plant_Cytochrome_P450_Monoox"/>
</dbReference>
<dbReference type="InterPro" id="IPR036396">
    <property type="entry name" value="Cyt_P450_sf"/>
</dbReference>
<organism evidence="13 14">
    <name type="scientific">Trapa incisa</name>
    <dbReference type="NCBI Taxonomy" id="236973"/>
    <lineage>
        <taxon>Eukaryota</taxon>
        <taxon>Viridiplantae</taxon>
        <taxon>Streptophyta</taxon>
        <taxon>Embryophyta</taxon>
        <taxon>Tracheophyta</taxon>
        <taxon>Spermatophyta</taxon>
        <taxon>Magnoliopsida</taxon>
        <taxon>eudicotyledons</taxon>
        <taxon>Gunneridae</taxon>
        <taxon>Pentapetalae</taxon>
        <taxon>rosids</taxon>
        <taxon>malvids</taxon>
        <taxon>Myrtales</taxon>
        <taxon>Lythraceae</taxon>
        <taxon>Trapa</taxon>
    </lineage>
</organism>
<keyword evidence="7" id="KW-1133">Transmembrane helix</keyword>
<evidence type="ECO:0000256" key="2">
    <source>
        <dbReference type="ARBA" id="ARBA00004370"/>
    </source>
</evidence>
<keyword evidence="11" id="KW-0472">Membrane</keyword>
<comment type="caution">
    <text evidence="13">The sequence shown here is derived from an EMBL/GenBank/DDBJ whole genome shotgun (WGS) entry which is preliminary data.</text>
</comment>
<dbReference type="GO" id="GO:0016020">
    <property type="term" value="C:membrane"/>
    <property type="evidence" value="ECO:0007669"/>
    <property type="project" value="UniProtKB-SubCell"/>
</dbReference>
<dbReference type="SUPFAM" id="SSF48264">
    <property type="entry name" value="Cytochrome P450"/>
    <property type="match status" value="1"/>
</dbReference>
<protein>
    <recommendedName>
        <fullName evidence="15">Cytochrome P450</fullName>
    </recommendedName>
</protein>
<dbReference type="InterPro" id="IPR002401">
    <property type="entry name" value="Cyt_P450_E_grp-I"/>
</dbReference>
<evidence type="ECO:0000256" key="11">
    <source>
        <dbReference type="ARBA" id="ARBA00023136"/>
    </source>
</evidence>
<dbReference type="InterPro" id="IPR001128">
    <property type="entry name" value="Cyt_P450"/>
</dbReference>
<comment type="similarity">
    <text evidence="3">Belongs to the cytochrome P450 family.</text>
</comment>
<proteinExistence type="inferred from homology"/>
<dbReference type="PANTHER" id="PTHR47947:SF26">
    <property type="entry name" value="CYTOCHROME P450"/>
    <property type="match status" value="1"/>
</dbReference>
<evidence type="ECO:0000256" key="6">
    <source>
        <dbReference type="ARBA" id="ARBA00022723"/>
    </source>
</evidence>
<evidence type="ECO:0000256" key="4">
    <source>
        <dbReference type="ARBA" id="ARBA00022617"/>
    </source>
</evidence>
<dbReference type="EMBL" id="JAXIOK010000011">
    <property type="protein sequence ID" value="KAK4759468.1"/>
    <property type="molecule type" value="Genomic_DNA"/>
</dbReference>
<keyword evidence="8" id="KW-0560">Oxidoreductase</keyword>
<evidence type="ECO:0000256" key="8">
    <source>
        <dbReference type="ARBA" id="ARBA00023002"/>
    </source>
</evidence>
<evidence type="ECO:0000256" key="9">
    <source>
        <dbReference type="ARBA" id="ARBA00023004"/>
    </source>
</evidence>
<dbReference type="GO" id="GO:0020037">
    <property type="term" value="F:heme binding"/>
    <property type="evidence" value="ECO:0007669"/>
    <property type="project" value="InterPro"/>
</dbReference>
<evidence type="ECO:0000256" key="10">
    <source>
        <dbReference type="ARBA" id="ARBA00023033"/>
    </source>
</evidence>
<gene>
    <name evidence="13" type="ORF">SAY87_022599</name>
</gene>
<dbReference type="Pfam" id="PF00067">
    <property type="entry name" value="p450"/>
    <property type="match status" value="1"/>
</dbReference>
<evidence type="ECO:0000256" key="7">
    <source>
        <dbReference type="ARBA" id="ARBA00022989"/>
    </source>
</evidence>
<dbReference type="PANTHER" id="PTHR47947">
    <property type="entry name" value="CYTOCHROME P450 82C3-RELATED"/>
    <property type="match status" value="1"/>
</dbReference>
<sequence length="117" mass="12933">MVIVNAWAIHQDPSLWVDPTTFKLERFEVVGPGEESRAHKFIMPFEIGRRACPGALLAQRVVSLTLGSLIQCFDGRRVSKEAVDMAEGKGVTMPKAVALELMCIARPIIQKVVQSNE</sequence>
<dbReference type="Gene3D" id="1.10.630.10">
    <property type="entry name" value="Cytochrome P450"/>
    <property type="match status" value="1"/>
</dbReference>
<evidence type="ECO:0000256" key="5">
    <source>
        <dbReference type="ARBA" id="ARBA00022692"/>
    </source>
</evidence>
<reference evidence="13 14" key="1">
    <citation type="journal article" date="2023" name="Hortic Res">
        <title>Pangenome of water caltrop reveals structural variations and asymmetric subgenome divergence after allopolyploidization.</title>
        <authorList>
            <person name="Zhang X."/>
            <person name="Chen Y."/>
            <person name="Wang L."/>
            <person name="Yuan Y."/>
            <person name="Fang M."/>
            <person name="Shi L."/>
            <person name="Lu R."/>
            <person name="Comes H.P."/>
            <person name="Ma Y."/>
            <person name="Chen Y."/>
            <person name="Huang G."/>
            <person name="Zhou Y."/>
            <person name="Zheng Z."/>
            <person name="Qiu Y."/>
        </authorList>
    </citation>
    <scope>NUCLEOTIDE SEQUENCE [LARGE SCALE GENOMIC DNA]</scope>
    <source>
        <tissue evidence="13">Roots</tissue>
    </source>
</reference>
<dbReference type="PRINTS" id="PR00463">
    <property type="entry name" value="EP450I"/>
</dbReference>
<keyword evidence="14" id="KW-1185">Reference proteome</keyword>
<comment type="subcellular location">
    <subcellularLocation>
        <location evidence="2">Membrane</location>
    </subcellularLocation>
</comment>
<dbReference type="GO" id="GO:0016705">
    <property type="term" value="F:oxidoreductase activity, acting on paired donors, with incorporation or reduction of molecular oxygen"/>
    <property type="evidence" value="ECO:0007669"/>
    <property type="project" value="InterPro"/>
</dbReference>
<evidence type="ECO:0000256" key="12">
    <source>
        <dbReference type="PIRSR" id="PIRSR602401-1"/>
    </source>
</evidence>
<name>A0AAN7Q4X8_9MYRT</name>